<evidence type="ECO:0000256" key="13">
    <source>
        <dbReference type="ARBA" id="ARBA00023166"/>
    </source>
</evidence>
<feature type="region of interest" description="Disordered" evidence="18">
    <location>
        <begin position="1"/>
        <end position="38"/>
    </location>
</feature>
<protein>
    <recommendedName>
        <fullName evidence="16">Delta(24(24(1)))-sterol reductase</fullName>
        <ecNumber evidence="16">1.3.1.71</ecNumber>
    </recommendedName>
</protein>
<name>A0A316U006_9BASI</name>
<keyword evidence="3" id="KW-0444">Lipid biosynthesis</keyword>
<keyword evidence="14" id="KW-0753">Steroid metabolism</keyword>
<dbReference type="Proteomes" id="UP000245942">
    <property type="component" value="Unassembled WGS sequence"/>
</dbReference>
<evidence type="ECO:0000256" key="18">
    <source>
        <dbReference type="SAM" id="MobiDB-lite"/>
    </source>
</evidence>
<dbReference type="Pfam" id="PF01222">
    <property type="entry name" value="ERG4_ERG24"/>
    <property type="match status" value="1"/>
</dbReference>
<sequence>MPRKQASSANLRKQNGNASASNGAAGPTKSDVETAKKQQAILKDAQTKQWKHAYFAPDMSDPQIVGGSKETAMVNYNPGIIISESGRKKDKELDTHDDWEFGGPVGVTAMMTLFPLLMYYLWICLWFYDGQIIVPRSVDQIGPFFTKMGRHVYEDAFPTTRALAGYGGLMVFQFVLALVMPGYEQEGLPVPSLNYKTLTYKCNALSSFYATLVTCAVLHLSGLYRLTTIIDHFGEYMTVAMIAGFLVTFATYYHAVFTKTTHRMSGNFAYDLFMGASLNPRIGPVDLKMWAEVRIPWVLLFLISVSGACRQYETYGYVTPNMAFMVLATGLYINACAKGEECIPQTWDMFHEKWGFMVIFWNFAGVPFTYCYSIVYMAAHPPHYYRFSTPTYVFLYSLLIFAHYIFDSSMAQKSRFRMQRQGNLKIRWSFPQWPWSTIENPRYLQTEHGNALLIDGWWQFARKINYTADWTQSFLWGAIAGFSSPIPYFYPLFFLAVLTHRCGRDFERCHKKYGKDWEKYCDIVAYRFIPYVY</sequence>
<dbReference type="RefSeq" id="XP_025345912.1">
    <property type="nucleotide sequence ID" value="XM_025495400.1"/>
</dbReference>
<organism evidence="20 21">
    <name type="scientific">Pseudomicrostroma glucosiphilum</name>
    <dbReference type="NCBI Taxonomy" id="1684307"/>
    <lineage>
        <taxon>Eukaryota</taxon>
        <taxon>Fungi</taxon>
        <taxon>Dikarya</taxon>
        <taxon>Basidiomycota</taxon>
        <taxon>Ustilaginomycotina</taxon>
        <taxon>Exobasidiomycetes</taxon>
        <taxon>Microstromatales</taxon>
        <taxon>Microstromatales incertae sedis</taxon>
        <taxon>Pseudomicrostroma</taxon>
    </lineage>
</organism>
<keyword evidence="8 19" id="KW-1133">Transmembrane helix</keyword>
<dbReference type="EMBL" id="KZ819334">
    <property type="protein sequence ID" value="PWN18752.1"/>
    <property type="molecule type" value="Genomic_DNA"/>
</dbReference>
<gene>
    <name evidence="20" type="ORF">BCV69DRAFT_62023</name>
</gene>
<comment type="pathway">
    <text evidence="15">Steroid metabolism; ergosterol biosynthesis.</text>
</comment>
<feature type="compositionally biased region" description="Low complexity" evidence="18">
    <location>
        <begin position="15"/>
        <end position="26"/>
    </location>
</feature>
<evidence type="ECO:0000256" key="16">
    <source>
        <dbReference type="ARBA" id="ARBA00038892"/>
    </source>
</evidence>
<keyword evidence="10" id="KW-0756">Sterol biosynthesis</keyword>
<keyword evidence="21" id="KW-1185">Reference proteome</keyword>
<evidence type="ECO:0000256" key="3">
    <source>
        <dbReference type="ARBA" id="ARBA00022516"/>
    </source>
</evidence>
<dbReference type="GO" id="GO:0005789">
    <property type="term" value="C:endoplasmic reticulum membrane"/>
    <property type="evidence" value="ECO:0007669"/>
    <property type="project" value="UniProtKB-SubCell"/>
</dbReference>
<evidence type="ECO:0000256" key="19">
    <source>
        <dbReference type="SAM" id="Phobius"/>
    </source>
</evidence>
<keyword evidence="4 19" id="KW-0812">Transmembrane</keyword>
<accession>A0A316U006</accession>
<evidence type="ECO:0000256" key="1">
    <source>
        <dbReference type="ARBA" id="ARBA00004477"/>
    </source>
</evidence>
<keyword evidence="11" id="KW-0443">Lipid metabolism</keyword>
<evidence type="ECO:0000313" key="20">
    <source>
        <dbReference type="EMBL" id="PWN18752.1"/>
    </source>
</evidence>
<evidence type="ECO:0000256" key="5">
    <source>
        <dbReference type="ARBA" id="ARBA00022824"/>
    </source>
</evidence>
<evidence type="ECO:0000256" key="15">
    <source>
        <dbReference type="ARBA" id="ARBA00029435"/>
    </source>
</evidence>
<comment type="subcellular location">
    <subcellularLocation>
        <location evidence="1">Endoplasmic reticulum membrane</location>
        <topology evidence="1">Multi-pass membrane protein</topology>
    </subcellularLocation>
</comment>
<feature type="transmembrane region" description="Helical" evidence="19">
    <location>
        <begin position="105"/>
        <end position="128"/>
    </location>
</feature>
<evidence type="ECO:0000313" key="21">
    <source>
        <dbReference type="Proteomes" id="UP000245942"/>
    </source>
</evidence>
<dbReference type="OrthoDB" id="5326588at2759"/>
<dbReference type="PROSITE" id="PS01018">
    <property type="entry name" value="STEROL_REDUCT_2"/>
    <property type="match status" value="1"/>
</dbReference>
<dbReference type="FunFam" id="1.20.120.1630:FF:000003">
    <property type="entry name" value="C-24(28) sterol reductase"/>
    <property type="match status" value="1"/>
</dbReference>
<evidence type="ECO:0000256" key="9">
    <source>
        <dbReference type="ARBA" id="ARBA00023002"/>
    </source>
</evidence>
<feature type="transmembrane region" description="Helical" evidence="19">
    <location>
        <begin position="163"/>
        <end position="183"/>
    </location>
</feature>
<evidence type="ECO:0000256" key="12">
    <source>
        <dbReference type="ARBA" id="ARBA00023136"/>
    </source>
</evidence>
<feature type="transmembrane region" description="Helical" evidence="19">
    <location>
        <begin position="354"/>
        <end position="375"/>
    </location>
</feature>
<proteinExistence type="inferred from homology"/>
<dbReference type="STRING" id="1684307.A0A316U006"/>
<feature type="transmembrane region" description="Helical" evidence="19">
    <location>
        <begin position="236"/>
        <end position="255"/>
    </location>
</feature>
<dbReference type="EC" id="1.3.1.71" evidence="16"/>
<dbReference type="PANTHER" id="PTHR21257:SF31">
    <property type="entry name" value="DELTA(24(24(1)))-STEROL REDUCTASE ERG4"/>
    <property type="match status" value="1"/>
</dbReference>
<keyword evidence="5" id="KW-0256">Endoplasmic reticulum</keyword>
<keyword evidence="7" id="KW-0752">Steroid biosynthesis</keyword>
<dbReference type="PANTHER" id="PTHR21257">
    <property type="entry name" value="DELTA(14)-STEROL REDUCTASE"/>
    <property type="match status" value="1"/>
</dbReference>
<dbReference type="InterPro" id="IPR018083">
    <property type="entry name" value="Sterol_reductase_CS"/>
</dbReference>
<feature type="transmembrane region" description="Helical" evidence="19">
    <location>
        <begin position="387"/>
        <end position="406"/>
    </location>
</feature>
<evidence type="ECO:0000256" key="11">
    <source>
        <dbReference type="ARBA" id="ARBA00023098"/>
    </source>
</evidence>
<dbReference type="GO" id="GO:0006696">
    <property type="term" value="P:ergosterol biosynthetic process"/>
    <property type="evidence" value="ECO:0007669"/>
    <property type="project" value="TreeGrafter"/>
</dbReference>
<reference evidence="20 21" key="1">
    <citation type="journal article" date="2018" name="Mol. Biol. Evol.">
        <title>Broad Genomic Sampling Reveals a Smut Pathogenic Ancestry of the Fungal Clade Ustilaginomycotina.</title>
        <authorList>
            <person name="Kijpornyongpan T."/>
            <person name="Mondo S.J."/>
            <person name="Barry K."/>
            <person name="Sandor L."/>
            <person name="Lee J."/>
            <person name="Lipzen A."/>
            <person name="Pangilinan J."/>
            <person name="LaButti K."/>
            <person name="Hainaut M."/>
            <person name="Henrissat B."/>
            <person name="Grigoriev I.V."/>
            <person name="Spatafora J.W."/>
            <person name="Aime M.C."/>
        </authorList>
    </citation>
    <scope>NUCLEOTIDE SEQUENCE [LARGE SCALE GENOMIC DNA]</scope>
    <source>
        <strain evidence="20 21">MCA 4718</strain>
    </source>
</reference>
<dbReference type="Gene3D" id="1.20.120.1630">
    <property type="match status" value="1"/>
</dbReference>
<keyword evidence="12 19" id="KW-0472">Membrane</keyword>
<evidence type="ECO:0000256" key="17">
    <source>
        <dbReference type="ARBA" id="ARBA00048918"/>
    </source>
</evidence>
<dbReference type="GO" id="GO:0000246">
    <property type="term" value="F:Delta24(24-1) sterol reductase activity"/>
    <property type="evidence" value="ECO:0007669"/>
    <property type="project" value="UniProtKB-EC"/>
</dbReference>
<evidence type="ECO:0000256" key="10">
    <source>
        <dbReference type="ARBA" id="ARBA00023011"/>
    </source>
</evidence>
<evidence type="ECO:0000256" key="14">
    <source>
        <dbReference type="ARBA" id="ARBA00023221"/>
    </source>
</evidence>
<feature type="compositionally biased region" description="Polar residues" evidence="18">
    <location>
        <begin position="1"/>
        <end position="14"/>
    </location>
</feature>
<dbReference type="GeneID" id="37017134"/>
<feature type="transmembrane region" description="Helical" evidence="19">
    <location>
        <begin position="474"/>
        <end position="498"/>
    </location>
</feature>
<evidence type="ECO:0000256" key="7">
    <source>
        <dbReference type="ARBA" id="ARBA00022955"/>
    </source>
</evidence>
<feature type="transmembrane region" description="Helical" evidence="19">
    <location>
        <begin position="203"/>
        <end position="224"/>
    </location>
</feature>
<evidence type="ECO:0000256" key="4">
    <source>
        <dbReference type="ARBA" id="ARBA00022692"/>
    </source>
</evidence>
<keyword evidence="6" id="KW-0521">NADP</keyword>
<comment type="catalytic activity">
    <reaction evidence="17">
        <text>ergosterol + NADP(+) = ergosta-5,7,22,24(28)-tetraen-3beta-ol + NADPH + H(+)</text>
        <dbReference type="Rhea" id="RHEA:18501"/>
        <dbReference type="ChEBI" id="CHEBI:15378"/>
        <dbReference type="ChEBI" id="CHEBI:16933"/>
        <dbReference type="ChEBI" id="CHEBI:18249"/>
        <dbReference type="ChEBI" id="CHEBI:57783"/>
        <dbReference type="ChEBI" id="CHEBI:58349"/>
        <dbReference type="EC" id="1.3.1.71"/>
    </reaction>
    <physiologicalReaction direction="right-to-left" evidence="17">
        <dbReference type="Rhea" id="RHEA:18503"/>
    </physiologicalReaction>
</comment>
<evidence type="ECO:0000256" key="6">
    <source>
        <dbReference type="ARBA" id="ARBA00022857"/>
    </source>
</evidence>
<dbReference type="InterPro" id="IPR001171">
    <property type="entry name" value="ERG24_DHCR-like"/>
</dbReference>
<feature type="transmembrane region" description="Helical" evidence="19">
    <location>
        <begin position="315"/>
        <end position="334"/>
    </location>
</feature>
<evidence type="ECO:0000256" key="2">
    <source>
        <dbReference type="ARBA" id="ARBA00005402"/>
    </source>
</evidence>
<evidence type="ECO:0000256" key="8">
    <source>
        <dbReference type="ARBA" id="ARBA00022989"/>
    </source>
</evidence>
<keyword evidence="9" id="KW-0560">Oxidoreductase</keyword>
<keyword evidence="13" id="KW-1207">Sterol metabolism</keyword>
<dbReference type="AlphaFoldDB" id="A0A316U006"/>
<comment type="similarity">
    <text evidence="2">Belongs to the ERG4/ERG24 family.</text>
</comment>